<name>A0ABW2Y820_9GAMM</name>
<evidence type="ECO:0000313" key="2">
    <source>
        <dbReference type="Proteomes" id="UP001597110"/>
    </source>
</evidence>
<proteinExistence type="predicted"/>
<dbReference type="Pfam" id="PF13783">
    <property type="entry name" value="DUF4177"/>
    <property type="match status" value="1"/>
</dbReference>
<dbReference type="RefSeq" id="WP_386821906.1">
    <property type="nucleotide sequence ID" value="NZ_JBHTIF010000001.1"/>
</dbReference>
<organism evidence="1 2">
    <name type="scientific">Lysobacter brunescens</name>
    <dbReference type="NCBI Taxonomy" id="262323"/>
    <lineage>
        <taxon>Bacteria</taxon>
        <taxon>Pseudomonadati</taxon>
        <taxon>Pseudomonadota</taxon>
        <taxon>Gammaproteobacteria</taxon>
        <taxon>Lysobacterales</taxon>
        <taxon>Lysobacteraceae</taxon>
        <taxon>Lysobacter</taxon>
    </lineage>
</organism>
<gene>
    <name evidence="1" type="ORF">ACFQ0E_01345</name>
</gene>
<sequence length="65" mass="7094">MDWEYRTLTLDDGGFSGDLGVGVSGSIHRESLEGWAFVGAFPLRINASSGHVVRLAVVYRRNRAA</sequence>
<accession>A0ABW2Y820</accession>
<comment type="caution">
    <text evidence="1">The sequence shown here is derived from an EMBL/GenBank/DDBJ whole genome shotgun (WGS) entry which is preliminary data.</text>
</comment>
<evidence type="ECO:0000313" key="1">
    <source>
        <dbReference type="EMBL" id="MFD0724233.1"/>
    </source>
</evidence>
<keyword evidence="2" id="KW-1185">Reference proteome</keyword>
<dbReference type="EMBL" id="JBHTIF010000001">
    <property type="protein sequence ID" value="MFD0724233.1"/>
    <property type="molecule type" value="Genomic_DNA"/>
</dbReference>
<dbReference type="InterPro" id="IPR025234">
    <property type="entry name" value="YjzH-like"/>
</dbReference>
<reference evidence="2" key="1">
    <citation type="journal article" date="2019" name="Int. J. Syst. Evol. Microbiol.">
        <title>The Global Catalogue of Microorganisms (GCM) 10K type strain sequencing project: providing services to taxonomists for standard genome sequencing and annotation.</title>
        <authorList>
            <consortium name="The Broad Institute Genomics Platform"/>
            <consortium name="The Broad Institute Genome Sequencing Center for Infectious Disease"/>
            <person name="Wu L."/>
            <person name="Ma J."/>
        </authorList>
    </citation>
    <scope>NUCLEOTIDE SEQUENCE [LARGE SCALE GENOMIC DNA]</scope>
    <source>
        <strain evidence="2">CCUG 55585</strain>
    </source>
</reference>
<dbReference type="Proteomes" id="UP001597110">
    <property type="component" value="Unassembled WGS sequence"/>
</dbReference>
<protein>
    <submittedName>
        <fullName evidence="1">DUF4177 domain-containing protein</fullName>
    </submittedName>
</protein>